<proteinExistence type="predicted"/>
<gene>
    <name evidence="1" type="ORF">ACHAWO_007468</name>
</gene>
<evidence type="ECO:0008006" key="3">
    <source>
        <dbReference type="Google" id="ProtNLM"/>
    </source>
</evidence>
<accession>A0ABD3PNH0</accession>
<evidence type="ECO:0000313" key="1">
    <source>
        <dbReference type="EMBL" id="KAL3789259.1"/>
    </source>
</evidence>
<sequence>MVRDRRIELLLLYAAALLYSSCLGLSSAPLIQQQHPTTEAPINDDIDPWSSAKLSLRHPTCCVVSVSGLDPHLSILQQYFCGLDSPLDLDLRARIRCGDDGTAYRDCFNIYTSIMNPSPLKSHVDEFDDVSTNIDTEHPCVLALQALAKGVASLSDGPLQNACTDVHMRIVFASNYKARDPMFHTDKCPLRGYVTLTGPGTEYMKRTCRPWEYVALRTLGAGDASNGIEGLEMAKNLEFIVMKGDTYDAPLPEDSLSSPSILQSMLKLVWTRDAACVHRSPPVREGRGERRVILSLDLADGVDDQEWYEYDKKRGWRSGMTQRKSHLVA</sequence>
<protein>
    <recommendedName>
        <fullName evidence="3">Fe2OG dioxygenase domain-containing protein</fullName>
    </recommendedName>
</protein>
<evidence type="ECO:0000313" key="2">
    <source>
        <dbReference type="Proteomes" id="UP001530400"/>
    </source>
</evidence>
<name>A0ABD3PNH0_9STRA</name>
<dbReference type="AlphaFoldDB" id="A0ABD3PNH0"/>
<comment type="caution">
    <text evidence="1">The sequence shown here is derived from an EMBL/GenBank/DDBJ whole genome shotgun (WGS) entry which is preliminary data.</text>
</comment>
<dbReference type="InterPro" id="IPR014955">
    <property type="entry name" value="DUF1826"/>
</dbReference>
<dbReference type="Pfam" id="PF08856">
    <property type="entry name" value="DUF1826"/>
    <property type="match status" value="1"/>
</dbReference>
<keyword evidence="2" id="KW-1185">Reference proteome</keyword>
<dbReference type="Proteomes" id="UP001530400">
    <property type="component" value="Unassembled WGS sequence"/>
</dbReference>
<reference evidence="1 2" key="1">
    <citation type="submission" date="2024-10" db="EMBL/GenBank/DDBJ databases">
        <title>Updated reference genomes for cyclostephanoid diatoms.</title>
        <authorList>
            <person name="Roberts W.R."/>
            <person name="Alverson A.J."/>
        </authorList>
    </citation>
    <scope>NUCLEOTIDE SEQUENCE [LARGE SCALE GENOMIC DNA]</scope>
    <source>
        <strain evidence="1 2">AJA010-31</strain>
    </source>
</reference>
<organism evidence="1 2">
    <name type="scientific">Cyclotella atomus</name>
    <dbReference type="NCBI Taxonomy" id="382360"/>
    <lineage>
        <taxon>Eukaryota</taxon>
        <taxon>Sar</taxon>
        <taxon>Stramenopiles</taxon>
        <taxon>Ochrophyta</taxon>
        <taxon>Bacillariophyta</taxon>
        <taxon>Coscinodiscophyceae</taxon>
        <taxon>Thalassiosirophycidae</taxon>
        <taxon>Stephanodiscales</taxon>
        <taxon>Stephanodiscaceae</taxon>
        <taxon>Cyclotella</taxon>
    </lineage>
</organism>
<dbReference type="EMBL" id="JALLPJ020000530">
    <property type="protein sequence ID" value="KAL3789259.1"/>
    <property type="molecule type" value="Genomic_DNA"/>
</dbReference>